<feature type="binding site" evidence="5">
    <location>
        <position position="97"/>
    </location>
    <ligand>
        <name>ATP</name>
        <dbReference type="ChEBI" id="CHEBI:30616"/>
    </ligand>
</feature>
<dbReference type="HOGENOM" id="CLU_000288_146_0_1"/>
<dbReference type="InterPro" id="IPR000719">
    <property type="entry name" value="Prot_kinase_dom"/>
</dbReference>
<dbReference type="InterPro" id="IPR017441">
    <property type="entry name" value="Protein_kinase_ATP_BS"/>
</dbReference>
<dbReference type="STRING" id="77586.A0A0D9WG16"/>
<proteinExistence type="predicted"/>
<evidence type="ECO:0000256" key="4">
    <source>
        <dbReference type="ARBA" id="ARBA00022840"/>
    </source>
</evidence>
<feature type="region of interest" description="Disordered" evidence="6">
    <location>
        <begin position="26"/>
        <end position="45"/>
    </location>
</feature>
<dbReference type="Gene3D" id="1.10.510.10">
    <property type="entry name" value="Transferase(Phosphotransferase) domain 1"/>
    <property type="match status" value="1"/>
</dbReference>
<reference evidence="8" key="3">
    <citation type="submission" date="2015-04" db="UniProtKB">
        <authorList>
            <consortium name="EnsemblPlants"/>
        </authorList>
    </citation>
    <scope>IDENTIFICATION</scope>
</reference>
<dbReference type="PROSITE" id="PS50011">
    <property type="entry name" value="PROTEIN_KINASE_DOM"/>
    <property type="match status" value="1"/>
</dbReference>
<dbReference type="PROSITE" id="PS00108">
    <property type="entry name" value="PROTEIN_KINASE_ST"/>
    <property type="match status" value="1"/>
</dbReference>
<dbReference type="GO" id="GO:0004672">
    <property type="term" value="F:protein kinase activity"/>
    <property type="evidence" value="ECO:0007669"/>
    <property type="project" value="InterPro"/>
</dbReference>
<evidence type="ECO:0000259" key="7">
    <source>
        <dbReference type="PROSITE" id="PS50011"/>
    </source>
</evidence>
<dbReference type="Pfam" id="PF00069">
    <property type="entry name" value="Pkinase"/>
    <property type="match status" value="1"/>
</dbReference>
<dbReference type="Gene3D" id="3.30.200.20">
    <property type="entry name" value="Phosphorylase Kinase, domain 1"/>
    <property type="match status" value="1"/>
</dbReference>
<dbReference type="FunFam" id="3.30.200.20:FF:000684">
    <property type="entry name" value="Serine/threonine-protein kinase-like protein"/>
    <property type="match status" value="1"/>
</dbReference>
<feature type="domain" description="Protein kinase" evidence="7">
    <location>
        <begin position="69"/>
        <end position="346"/>
    </location>
</feature>
<reference evidence="9" key="2">
    <citation type="submission" date="2013-12" db="EMBL/GenBank/DDBJ databases">
        <authorList>
            <person name="Yu Y."/>
            <person name="Lee S."/>
            <person name="de Baynast K."/>
            <person name="Wissotski M."/>
            <person name="Liu L."/>
            <person name="Talag J."/>
            <person name="Goicoechea J."/>
            <person name="Angelova A."/>
            <person name="Jetty R."/>
            <person name="Kudrna D."/>
            <person name="Golser W."/>
            <person name="Rivera L."/>
            <person name="Zhang J."/>
            <person name="Wing R."/>
        </authorList>
    </citation>
    <scope>NUCLEOTIDE SEQUENCE</scope>
</reference>
<keyword evidence="3" id="KW-0418">Kinase</keyword>
<dbReference type="PANTHER" id="PTHR46146">
    <property type="entry name" value="SERINE/THREONINE-PROTEIN KINASE-LIKE PROTEIN CCR4"/>
    <property type="match status" value="1"/>
</dbReference>
<feature type="compositionally biased region" description="Basic and acidic residues" evidence="6">
    <location>
        <begin position="591"/>
        <end position="642"/>
    </location>
</feature>
<keyword evidence="4 5" id="KW-0067">ATP-binding</keyword>
<feature type="region of interest" description="Disordered" evidence="6">
    <location>
        <begin position="521"/>
        <end position="574"/>
    </location>
</feature>
<dbReference type="FunFam" id="1.10.510.10:FF:000540">
    <property type="entry name" value="Serine/threonine-protein kinase-like protein"/>
    <property type="match status" value="1"/>
</dbReference>
<accession>A0A0D9WG16</accession>
<dbReference type="PROSITE" id="PS00107">
    <property type="entry name" value="PROTEIN_KINASE_ATP"/>
    <property type="match status" value="1"/>
</dbReference>
<evidence type="ECO:0000256" key="6">
    <source>
        <dbReference type="SAM" id="MobiDB-lite"/>
    </source>
</evidence>
<sequence length="642" mass="69564">MGYLSCRADSSVVTCRSITAISPLPLSRRPSSSSRRRALPAAAGKEGESAAVPIERFAYDELEAATSHFADAALLGRGSHGAVYKAVLASGRAVAVKRPSPRRPEVDNEIRILSSVRGPRLVNLLGFSDSASASDQQQPRPRLLVVEYMPNGTLYELLHSNPRPPGWPRRIRLALQTARALRALHDADPPVIHRDVKSANVLLDANLDARLGDFGLALRVPKRLPGEAATNAATPAPAGTLGYLDPGYVTPESLSTKTDVFSFGILLLEIMSGRKAIDVQHSPPSVVEWAVPLLRKGKVASLFDPRVAPPRDPVTRRDLAALAASCVRSCRERRPSMADIVERLVVISKAVSAKVWNGLAVVGNPCAVVDVQKTIAKRAAAAAAGDNAASERESAPALAFDDDEKKEDEEEGNAGVLEEDQVPLVGAKKTPRPLKNGKVFSESGTKERRNLLELMARIDGVAGQRFGITRARTVRGASEPIEKDGAVLLLRRNQTVKVLGSDALSKVDLFSSLDAKFKHELGKEQQEKTGRIKEESGEEQEKAGKIKHDAGTVKKHGETAGGINAKAGKDQEKVEKKLEEEMKIQETFGEILDRSKKSEEKKAQNLGKEEKIKDTAEKKQEHDARGVQDKVEKIQDNAKKIQ</sequence>
<organism evidence="8 9">
    <name type="scientific">Leersia perrieri</name>
    <dbReference type="NCBI Taxonomy" id="77586"/>
    <lineage>
        <taxon>Eukaryota</taxon>
        <taxon>Viridiplantae</taxon>
        <taxon>Streptophyta</taxon>
        <taxon>Embryophyta</taxon>
        <taxon>Tracheophyta</taxon>
        <taxon>Spermatophyta</taxon>
        <taxon>Magnoliopsida</taxon>
        <taxon>Liliopsida</taxon>
        <taxon>Poales</taxon>
        <taxon>Poaceae</taxon>
        <taxon>BOP clade</taxon>
        <taxon>Oryzoideae</taxon>
        <taxon>Oryzeae</taxon>
        <taxon>Oryzinae</taxon>
        <taxon>Leersia</taxon>
    </lineage>
</organism>
<keyword evidence="9" id="KW-1185">Reference proteome</keyword>
<dbReference type="InterPro" id="IPR008271">
    <property type="entry name" value="Ser/Thr_kinase_AS"/>
</dbReference>
<dbReference type="PANTHER" id="PTHR46146:SF23">
    <property type="entry name" value="PROTEIN KINASE DOMAIN-CONTAINING PROTEIN"/>
    <property type="match status" value="1"/>
</dbReference>
<dbReference type="SMART" id="SM00220">
    <property type="entry name" value="S_TKc"/>
    <property type="match status" value="1"/>
</dbReference>
<dbReference type="Proteomes" id="UP000032180">
    <property type="component" value="Chromosome 5"/>
</dbReference>
<evidence type="ECO:0000313" key="9">
    <source>
        <dbReference type="Proteomes" id="UP000032180"/>
    </source>
</evidence>
<evidence type="ECO:0000313" key="8">
    <source>
        <dbReference type="EnsemblPlants" id="LPERR05G11850.1"/>
    </source>
</evidence>
<dbReference type="eggNOG" id="KOG1187">
    <property type="taxonomic scope" value="Eukaryota"/>
</dbReference>
<feature type="region of interest" description="Disordered" evidence="6">
    <location>
        <begin position="588"/>
        <end position="642"/>
    </location>
</feature>
<evidence type="ECO:0000256" key="2">
    <source>
        <dbReference type="ARBA" id="ARBA00022741"/>
    </source>
</evidence>
<dbReference type="EnsemblPlants" id="LPERR05G11850.1">
    <property type="protein sequence ID" value="LPERR05G11850.1"/>
    <property type="gene ID" value="LPERR05G11850"/>
</dbReference>
<keyword evidence="1" id="KW-0808">Transferase</keyword>
<evidence type="ECO:0000256" key="5">
    <source>
        <dbReference type="PROSITE-ProRule" id="PRU10141"/>
    </source>
</evidence>
<name>A0A0D9WG16_9ORYZ</name>
<dbReference type="InterPro" id="IPR011009">
    <property type="entry name" value="Kinase-like_dom_sf"/>
</dbReference>
<dbReference type="AlphaFoldDB" id="A0A0D9WG16"/>
<feature type="region of interest" description="Disordered" evidence="6">
    <location>
        <begin position="383"/>
        <end position="440"/>
    </location>
</feature>
<dbReference type="Gramene" id="LPERR05G11850.1">
    <property type="protein sequence ID" value="LPERR05G11850.1"/>
    <property type="gene ID" value="LPERR05G11850"/>
</dbReference>
<dbReference type="GO" id="GO:0005524">
    <property type="term" value="F:ATP binding"/>
    <property type="evidence" value="ECO:0007669"/>
    <property type="project" value="UniProtKB-UniRule"/>
</dbReference>
<feature type="compositionally biased region" description="Basic and acidic residues" evidence="6">
    <location>
        <begin position="521"/>
        <end position="558"/>
    </location>
</feature>
<reference evidence="8 9" key="1">
    <citation type="submission" date="2012-08" db="EMBL/GenBank/DDBJ databases">
        <title>Oryza genome evolution.</title>
        <authorList>
            <person name="Wing R.A."/>
        </authorList>
    </citation>
    <scope>NUCLEOTIDE SEQUENCE</scope>
</reference>
<feature type="compositionally biased region" description="Acidic residues" evidence="6">
    <location>
        <begin position="400"/>
        <end position="421"/>
    </location>
</feature>
<protein>
    <recommendedName>
        <fullName evidence="7">Protein kinase domain-containing protein</fullName>
    </recommendedName>
</protein>
<keyword evidence="2 5" id="KW-0547">Nucleotide-binding</keyword>
<dbReference type="SUPFAM" id="SSF56112">
    <property type="entry name" value="Protein kinase-like (PK-like)"/>
    <property type="match status" value="1"/>
</dbReference>
<evidence type="ECO:0000256" key="1">
    <source>
        <dbReference type="ARBA" id="ARBA00022679"/>
    </source>
</evidence>
<evidence type="ECO:0000256" key="3">
    <source>
        <dbReference type="ARBA" id="ARBA00022777"/>
    </source>
</evidence>
<feature type="compositionally biased region" description="Low complexity" evidence="6">
    <location>
        <begin position="26"/>
        <end position="43"/>
    </location>
</feature>